<evidence type="ECO:0000313" key="2">
    <source>
        <dbReference type="EMBL" id="CAE8733028.1"/>
    </source>
</evidence>
<dbReference type="EMBL" id="CAJNNW010036267">
    <property type="protein sequence ID" value="CAE8733028.1"/>
    <property type="molecule type" value="Genomic_DNA"/>
</dbReference>
<feature type="region of interest" description="Disordered" evidence="1">
    <location>
        <begin position="206"/>
        <end position="225"/>
    </location>
</feature>
<accession>A0A813LLN7</accession>
<evidence type="ECO:0000313" key="3">
    <source>
        <dbReference type="Proteomes" id="UP000626109"/>
    </source>
</evidence>
<reference evidence="2" key="1">
    <citation type="submission" date="2021-02" db="EMBL/GenBank/DDBJ databases">
        <authorList>
            <person name="Dougan E. K."/>
            <person name="Rhodes N."/>
            <person name="Thang M."/>
            <person name="Chan C."/>
        </authorList>
    </citation>
    <scope>NUCLEOTIDE SEQUENCE</scope>
</reference>
<organism evidence="2 3">
    <name type="scientific">Polarella glacialis</name>
    <name type="common">Dinoflagellate</name>
    <dbReference type="NCBI Taxonomy" id="89957"/>
    <lineage>
        <taxon>Eukaryota</taxon>
        <taxon>Sar</taxon>
        <taxon>Alveolata</taxon>
        <taxon>Dinophyceae</taxon>
        <taxon>Suessiales</taxon>
        <taxon>Suessiaceae</taxon>
        <taxon>Polarella</taxon>
    </lineage>
</organism>
<dbReference type="Proteomes" id="UP000626109">
    <property type="component" value="Unassembled WGS sequence"/>
</dbReference>
<dbReference type="AlphaFoldDB" id="A0A813LLN7"/>
<gene>
    <name evidence="2" type="ORF">PGLA2088_LOCUS46647</name>
</gene>
<sequence length="225" mass="24473">MTGVLEVAAAASAIAAFARSRHEKERTEEKVAADLYARFFHADLLDVSPDRASTTSSERFQNLDANAAAAVRAIERYQKERKRWFLWMSSSSEQTGDTRTRVLEEMKQWFLRVSDGGSIGAVEVSTRLDYCWHFLLHSSSFEGHNQTSFLGTLAEACPDGLSRCAAAWTFDVITEVVRVASEFRFALDVGGNLGEVPDEGVVMGRTGAGAPDPVATGAESTALAS</sequence>
<proteinExistence type="predicted"/>
<name>A0A813LLN7_POLGL</name>
<comment type="caution">
    <text evidence="2">The sequence shown here is derived from an EMBL/GenBank/DDBJ whole genome shotgun (WGS) entry which is preliminary data.</text>
</comment>
<protein>
    <submittedName>
        <fullName evidence="2">Uncharacterized protein</fullName>
    </submittedName>
</protein>
<evidence type="ECO:0000256" key="1">
    <source>
        <dbReference type="SAM" id="MobiDB-lite"/>
    </source>
</evidence>